<dbReference type="Pfam" id="PF26317">
    <property type="entry name" value="CntK_N"/>
    <property type="match status" value="1"/>
</dbReference>
<dbReference type="RefSeq" id="WP_046467255.1">
    <property type="nucleotide sequence ID" value="NZ_JAUOQO010000004.1"/>
</dbReference>
<comment type="caution">
    <text evidence="1">The sequence shown here is derived from an EMBL/GenBank/DDBJ whole genome shotgun (WGS) entry which is preliminary data.</text>
</comment>
<gene>
    <name evidence="1" type="primary">cntK</name>
    <name evidence="1" type="ORF">Q4528_05195</name>
</gene>
<evidence type="ECO:0000313" key="1">
    <source>
        <dbReference type="EMBL" id="MDO6573551.1"/>
    </source>
</evidence>
<dbReference type="InterPro" id="IPR058944">
    <property type="entry name" value="CntK-like"/>
</dbReference>
<reference evidence="1" key="1">
    <citation type="submission" date="2023-07" db="EMBL/GenBank/DDBJ databases">
        <title>Genome content predicts the carbon catabolic preferences of heterotrophic bacteria.</title>
        <authorList>
            <person name="Gralka M."/>
        </authorList>
    </citation>
    <scope>NUCLEOTIDE SEQUENCE</scope>
    <source>
        <strain evidence="1">E2R20</strain>
    </source>
</reference>
<dbReference type="InterPro" id="IPR058945">
    <property type="entry name" value="CntK"/>
</dbReference>
<evidence type="ECO:0000313" key="2">
    <source>
        <dbReference type="Proteomes" id="UP001170310"/>
    </source>
</evidence>
<accession>A0AAW7YSA9</accession>
<dbReference type="AlphaFoldDB" id="A0AAW7YSA9"/>
<proteinExistence type="predicted"/>
<dbReference type="SUPFAM" id="SSF54506">
    <property type="entry name" value="Diaminopimelate epimerase-like"/>
    <property type="match status" value="1"/>
</dbReference>
<dbReference type="Proteomes" id="UP001170310">
    <property type="component" value="Unassembled WGS sequence"/>
</dbReference>
<dbReference type="Gene3D" id="3.10.310.10">
    <property type="entry name" value="Diaminopimelate Epimerase, Chain A, domain 1"/>
    <property type="match status" value="2"/>
</dbReference>
<protein>
    <submittedName>
        <fullName evidence="1">Histidine racemase CntK</fullName>
    </submittedName>
</protein>
<dbReference type="NCBIfam" id="NF033599">
    <property type="entry name" value="His_racem_CntK"/>
    <property type="match status" value="1"/>
</dbReference>
<dbReference type="EMBL" id="JAUOQO010000004">
    <property type="protein sequence ID" value="MDO6573551.1"/>
    <property type="molecule type" value="Genomic_DNA"/>
</dbReference>
<sequence length="279" mass="31419">MQRQVVEFSKYNPSGNMTILVHSQHCPSDYARIANQLMASTHVCCEQVGFIESMTEDNGETLRLVMSGNEFCGNATMSYIQYLKEHQLLTSQQCCVEVSGCKALVPCTIHGDQLYEVGMPQARQVSQDYLHIGQQVWQAIKVTYDSYVHYVIPIEEISPSIKHQIEQYVKNQQWDKQYKTIGIMLFHVQKQFLHPLIYIPEVESLIWENSCGSGAATIGVFNNYQSQNPCADYIVYQPGGSISVTSKHCPTHGYHTSIKGSVSTVASGKAYIEQETMVN</sequence>
<keyword evidence="2" id="KW-1185">Reference proteome</keyword>
<name>A0AAW7YSA9_9STAP</name>
<organism evidence="1 2">
    <name type="scientific">Staphylococcus pasteuri_A</name>
    <dbReference type="NCBI Taxonomy" id="3062664"/>
    <lineage>
        <taxon>Bacteria</taxon>
        <taxon>Bacillati</taxon>
        <taxon>Bacillota</taxon>
        <taxon>Bacilli</taxon>
        <taxon>Bacillales</taxon>
        <taxon>Staphylococcaceae</taxon>
        <taxon>Staphylococcus</taxon>
    </lineage>
</organism>